<accession>A0ABY1GFJ5</accession>
<dbReference type="SMART" id="SM00028">
    <property type="entry name" value="TPR"/>
    <property type="match status" value="5"/>
</dbReference>
<organism evidence="8 9">
    <name type="scientific">Pseudoalteromonas lipolytica</name>
    <dbReference type="NCBI Taxonomy" id="570156"/>
    <lineage>
        <taxon>Bacteria</taxon>
        <taxon>Pseudomonadati</taxon>
        <taxon>Pseudomonadota</taxon>
        <taxon>Gammaproteobacteria</taxon>
        <taxon>Alteromonadales</taxon>
        <taxon>Pseudoalteromonadaceae</taxon>
        <taxon>Pseudoalteromonas</taxon>
    </lineage>
</organism>
<dbReference type="SMART" id="SM00220">
    <property type="entry name" value="S_TKc"/>
    <property type="match status" value="1"/>
</dbReference>
<dbReference type="Gene3D" id="1.10.510.10">
    <property type="entry name" value="Transferase(Phosphotransferase) domain 1"/>
    <property type="match status" value="1"/>
</dbReference>
<dbReference type="PROSITE" id="PS00107">
    <property type="entry name" value="PROTEIN_KINASE_ATP"/>
    <property type="match status" value="1"/>
</dbReference>
<keyword evidence="1" id="KW-0808">Transferase</keyword>
<dbReference type="CDD" id="cd14014">
    <property type="entry name" value="STKc_PknB_like"/>
    <property type="match status" value="1"/>
</dbReference>
<protein>
    <submittedName>
        <fullName evidence="8">Tetratricopeptide repeat-containing protein</fullName>
    </submittedName>
</protein>
<evidence type="ECO:0000256" key="5">
    <source>
        <dbReference type="PROSITE-ProRule" id="PRU00339"/>
    </source>
</evidence>
<evidence type="ECO:0000256" key="3">
    <source>
        <dbReference type="ARBA" id="ARBA00022777"/>
    </source>
</evidence>
<feature type="binding site" evidence="6">
    <location>
        <position position="114"/>
    </location>
    <ligand>
        <name>ATP</name>
        <dbReference type="ChEBI" id="CHEBI:30616"/>
    </ligand>
</feature>
<dbReference type="PANTHER" id="PTHR43289">
    <property type="entry name" value="MITOGEN-ACTIVATED PROTEIN KINASE KINASE KINASE 20-RELATED"/>
    <property type="match status" value="1"/>
</dbReference>
<keyword evidence="3" id="KW-0418">Kinase</keyword>
<feature type="domain" description="Protein kinase" evidence="7">
    <location>
        <begin position="83"/>
        <end position="401"/>
    </location>
</feature>
<evidence type="ECO:0000256" key="4">
    <source>
        <dbReference type="ARBA" id="ARBA00022840"/>
    </source>
</evidence>
<dbReference type="InterPro" id="IPR011009">
    <property type="entry name" value="Kinase-like_dom_sf"/>
</dbReference>
<keyword evidence="9" id="KW-1185">Reference proteome</keyword>
<reference evidence="8 9" key="1">
    <citation type="submission" date="2016-10" db="EMBL/GenBank/DDBJ databases">
        <authorList>
            <person name="Varghese N."/>
            <person name="Submissions S."/>
        </authorList>
    </citation>
    <scope>NUCLEOTIDE SEQUENCE [LARGE SCALE GENOMIC DNA]</scope>
    <source>
        <strain evidence="8 9">CGMCC 1.8499</strain>
    </source>
</reference>
<evidence type="ECO:0000313" key="8">
    <source>
        <dbReference type="EMBL" id="SFT60239.1"/>
    </source>
</evidence>
<sequence length="803" mass="90344">MKFHDELSVFDYLLTHSSTDLEQGLNNLKNVPEPLKQKVAQLITAYHKNNSHTLFSNIISNQAHSLDIDKNILMLEGVIIQHFKLIRLLGSGGMGAVYLAERCDGQLEQQVAIKIIAPSITLLTSKEIAFKEAHYLARLNHPNIAKIYDVGTTENDLIYLIMEYIEGVPLEKFCSVRSNTEILKLFIKVCDAVSYSHQNRIIHGDLKPDNILVDKLGEPKLVDFGVAHTLSEQSNTIYSAYINGLSNEYASPEQLAGEPLTTQSDVYSLGKVLKSTLHEHNNKELHGIINHTTSDKNQRYRTAAQLASDVDNFINVKPISIYNGSLYRSEKFIRRNPITAIIASGFVLASILFTTVLWKQNTQLKKEQATTEYVANFMVDVFKSADPAAYDGHEVSAQDLLLGAKQRLINDANILTNRPKVILYLAQSLSGVGEYSEALELLALNQADLYNNTTNLLKSQIYIKLSKIESARTALNSVDIDLLSTEDQTQYYTTLANAYFYSDEHDAALTNLQIAESLAIQNKQHSAIIEIKNKRTAVFQEQGKLKEQLTEAKQTITFAKKHFASTSAEYLHALFTLQSAYSANEDFDSANALLEDIYKVQITIYPKDHPTLALTLNEMGNNFSRLGEYDKAIPLHTQAIKMVSERYGKKHIDYAYGYSYLGNAYGYQQRFDQAIEAYNEALESNTLMYGEVHTNTLTAARNLGLAYSEKGDQIKAKKILTETLEKTLTLYPEVSYRTALVKTALARALLELEEWQDAQYHLKHALEGFRESVGEDSIRFIRTEKRLAIANEKLAITPNNSML</sequence>
<dbReference type="InterPro" id="IPR011990">
    <property type="entry name" value="TPR-like_helical_dom_sf"/>
</dbReference>
<dbReference type="Pfam" id="PF13424">
    <property type="entry name" value="TPR_12"/>
    <property type="match status" value="1"/>
</dbReference>
<dbReference type="RefSeq" id="WP_074988875.1">
    <property type="nucleotide sequence ID" value="NZ_FPAZ01000005.1"/>
</dbReference>
<feature type="repeat" description="TPR" evidence="5">
    <location>
        <begin position="655"/>
        <end position="688"/>
    </location>
</feature>
<dbReference type="InterPro" id="IPR019734">
    <property type="entry name" value="TPR_rpt"/>
</dbReference>
<dbReference type="Gene3D" id="1.25.40.10">
    <property type="entry name" value="Tetratricopeptide repeat domain"/>
    <property type="match status" value="2"/>
</dbReference>
<name>A0ABY1GFJ5_9GAMM</name>
<dbReference type="InterPro" id="IPR000719">
    <property type="entry name" value="Prot_kinase_dom"/>
</dbReference>
<dbReference type="InterPro" id="IPR008271">
    <property type="entry name" value="Ser/Thr_kinase_AS"/>
</dbReference>
<dbReference type="PANTHER" id="PTHR43289:SF34">
    <property type="entry name" value="SERINE_THREONINE-PROTEIN KINASE YBDM-RELATED"/>
    <property type="match status" value="1"/>
</dbReference>
<keyword evidence="4 6" id="KW-0067">ATP-binding</keyword>
<comment type="caution">
    <text evidence="8">The sequence shown here is derived from an EMBL/GenBank/DDBJ whole genome shotgun (WGS) entry which is preliminary data.</text>
</comment>
<evidence type="ECO:0000256" key="2">
    <source>
        <dbReference type="ARBA" id="ARBA00022741"/>
    </source>
</evidence>
<evidence type="ECO:0000256" key="6">
    <source>
        <dbReference type="PROSITE-ProRule" id="PRU10141"/>
    </source>
</evidence>
<proteinExistence type="predicted"/>
<dbReference type="PROSITE" id="PS50005">
    <property type="entry name" value="TPR"/>
    <property type="match status" value="2"/>
</dbReference>
<dbReference type="SUPFAM" id="SSF48452">
    <property type="entry name" value="TPR-like"/>
    <property type="match status" value="3"/>
</dbReference>
<evidence type="ECO:0000256" key="1">
    <source>
        <dbReference type="ARBA" id="ARBA00022679"/>
    </source>
</evidence>
<dbReference type="InterPro" id="IPR017441">
    <property type="entry name" value="Protein_kinase_ATP_BS"/>
</dbReference>
<gene>
    <name evidence="8" type="ORF">SAMN04487854_105221</name>
</gene>
<dbReference type="EMBL" id="FPAZ01000005">
    <property type="protein sequence ID" value="SFT60239.1"/>
    <property type="molecule type" value="Genomic_DNA"/>
</dbReference>
<dbReference type="Proteomes" id="UP000183805">
    <property type="component" value="Unassembled WGS sequence"/>
</dbReference>
<evidence type="ECO:0000313" key="9">
    <source>
        <dbReference type="Proteomes" id="UP000183805"/>
    </source>
</evidence>
<dbReference type="SUPFAM" id="SSF56112">
    <property type="entry name" value="Protein kinase-like (PK-like)"/>
    <property type="match status" value="1"/>
</dbReference>
<evidence type="ECO:0000259" key="7">
    <source>
        <dbReference type="PROSITE" id="PS50011"/>
    </source>
</evidence>
<keyword evidence="5" id="KW-0802">TPR repeat</keyword>
<dbReference type="Pfam" id="PF00069">
    <property type="entry name" value="Pkinase"/>
    <property type="match status" value="1"/>
</dbReference>
<dbReference type="PROSITE" id="PS00108">
    <property type="entry name" value="PROTEIN_KINASE_ST"/>
    <property type="match status" value="1"/>
</dbReference>
<dbReference type="PROSITE" id="PS50011">
    <property type="entry name" value="PROTEIN_KINASE_DOM"/>
    <property type="match status" value="1"/>
</dbReference>
<keyword evidence="2 6" id="KW-0547">Nucleotide-binding</keyword>
<feature type="repeat" description="TPR" evidence="5">
    <location>
        <begin position="613"/>
        <end position="646"/>
    </location>
</feature>